<feature type="domain" description="Helicase C-terminal" evidence="6">
    <location>
        <begin position="205"/>
        <end position="377"/>
    </location>
</feature>
<evidence type="ECO:0000256" key="1">
    <source>
        <dbReference type="ARBA" id="ARBA00022741"/>
    </source>
</evidence>
<dbReference type="InterPro" id="IPR011545">
    <property type="entry name" value="DEAD/DEAH_box_helicase_dom"/>
</dbReference>
<organism evidence="7 8">
    <name type="scientific">Catenovulum adriaticum</name>
    <dbReference type="NCBI Taxonomy" id="2984846"/>
    <lineage>
        <taxon>Bacteria</taxon>
        <taxon>Pseudomonadati</taxon>
        <taxon>Pseudomonadota</taxon>
        <taxon>Gammaproteobacteria</taxon>
        <taxon>Alteromonadales</taxon>
        <taxon>Alteromonadaceae</taxon>
        <taxon>Catenovulum</taxon>
    </lineage>
</organism>
<dbReference type="Pfam" id="PF08482">
    <property type="entry name" value="HrpB_C"/>
    <property type="match status" value="1"/>
</dbReference>
<gene>
    <name evidence="7" type="primary">hrpB</name>
    <name evidence="7" type="ORF">OLW01_11825</name>
</gene>
<proteinExistence type="predicted"/>
<dbReference type="Pfam" id="PF00271">
    <property type="entry name" value="Helicase_C"/>
    <property type="match status" value="1"/>
</dbReference>
<dbReference type="PIRSF" id="PIRSF005496">
    <property type="entry name" value="ATP_hel_hrpB"/>
    <property type="match status" value="1"/>
</dbReference>
<dbReference type="Pfam" id="PF00270">
    <property type="entry name" value="DEAD"/>
    <property type="match status" value="1"/>
</dbReference>
<keyword evidence="2" id="KW-0378">Hydrolase</keyword>
<dbReference type="InterPro" id="IPR014001">
    <property type="entry name" value="Helicase_ATP-bd"/>
</dbReference>
<dbReference type="RefSeq" id="WP_268074125.1">
    <property type="nucleotide sequence ID" value="NZ_CP109965.1"/>
</dbReference>
<dbReference type="PROSITE" id="PS51192">
    <property type="entry name" value="HELICASE_ATP_BIND_1"/>
    <property type="match status" value="1"/>
</dbReference>
<evidence type="ECO:0000256" key="2">
    <source>
        <dbReference type="ARBA" id="ARBA00022801"/>
    </source>
</evidence>
<evidence type="ECO:0000259" key="6">
    <source>
        <dbReference type="PROSITE" id="PS51194"/>
    </source>
</evidence>
<dbReference type="InterPro" id="IPR013689">
    <property type="entry name" value="RNA_helicase_ATP-dep_HrpB_C"/>
</dbReference>
<evidence type="ECO:0000259" key="5">
    <source>
        <dbReference type="PROSITE" id="PS51192"/>
    </source>
</evidence>
<reference evidence="7" key="1">
    <citation type="submission" date="2022-10" db="EMBL/GenBank/DDBJ databases">
        <title>Catenovulum adriacola sp. nov. isolated in the Harbour of Susak.</title>
        <authorList>
            <person name="Schoch T."/>
            <person name="Reich S.J."/>
            <person name="Stoeferle S."/>
            <person name="Flaiz M."/>
            <person name="Kazda M."/>
            <person name="Riedel C.U."/>
            <person name="Duerre P."/>
        </authorList>
    </citation>
    <scope>NUCLEOTIDE SEQUENCE</scope>
    <source>
        <strain evidence="7">TS8</strain>
    </source>
</reference>
<sequence>MLPINAVLPEIKAALASNNNLVIQAPPGAGKSTLLPLELLNLYSAGAKKILLLEPRRVAARNIASYLAKQLNEAVGQKIGLRMRGLSKVSANTQLEVVTEGVLTRILQSDPELSDYQLIIFDEFHERSLNADFAFVLTQQVQEALRDDLQMLIMSATLDLTMLKAVLPDAPVIESSGRLYPIDYYYRPLNLNNNSQHKSRNPVANLSRHILSVVKEALNFDGDILVFLPGIYEINQVASVLEHAELSQLKISKLHGRLPLDEQQQALKVDVNGKRKIVLSTNIAETSLTIENIRIVIDSGLHKTAQFDHKTDFNQLITERISKASSIQRAGRAGRLDSGVCFRLWTEDEQNRLREQYPAEIEKADLSQILFETRLWGENDIYAFNWPTKPRISQLKAAEQKLINWQLMSKEKQLTKKARQLTLSAGDIASSLLIEQTKGSALAYLIAAYLQESQKSTHWDMRNALLAVLKQDNSSIKQQAQKNLGRKLSLTEIDSQLSTLAELLVPIWPQRMAKLKHHSEQSAIYVMASGSAVELRQLESLNPPEYLLVMDAGFQNQKANGIIYSAVQLEKSEFEKLSLTYRSSSISLEIDLKSGQLKLFEQTKLFNILLAKQALTQKPTGKQLQQAWLTELQSNYQNLLSESQKNSLNQFIARWNLASQVKAGTRLVSANVAFNTLHLSDMFAQADEWLALYLTNVSALSQFQNLNLVKIWLDQQAYQLQTELNNLCPVSYQLPDGRQVKIDYVAPAGPSIKGFMQSFYGVAQHPSILAGQQALVVELLSPAKRAIQTTQDLIGFWHGSYPLVQKDMKANYPKHYWPDDPANASAGTATKRQRQSG</sequence>
<name>A0ABY7AJW1_9ALTE</name>
<dbReference type="NCBIfam" id="TIGR01970">
    <property type="entry name" value="DEAH_box_HrpB"/>
    <property type="match status" value="1"/>
</dbReference>
<keyword evidence="8" id="KW-1185">Reference proteome</keyword>
<dbReference type="CDD" id="cd17990">
    <property type="entry name" value="DEXHc_HrpB"/>
    <property type="match status" value="1"/>
</dbReference>
<dbReference type="SMART" id="SM00487">
    <property type="entry name" value="DEXDc"/>
    <property type="match status" value="1"/>
</dbReference>
<keyword evidence="3 7" id="KW-0347">Helicase</keyword>
<dbReference type="SMART" id="SM00490">
    <property type="entry name" value="HELICc"/>
    <property type="match status" value="1"/>
</dbReference>
<dbReference type="GO" id="GO:0004386">
    <property type="term" value="F:helicase activity"/>
    <property type="evidence" value="ECO:0007669"/>
    <property type="project" value="UniProtKB-KW"/>
</dbReference>
<evidence type="ECO:0000313" key="8">
    <source>
        <dbReference type="Proteomes" id="UP001163726"/>
    </source>
</evidence>
<keyword evidence="4" id="KW-0067">ATP-binding</keyword>
<dbReference type="Gene3D" id="3.40.50.300">
    <property type="entry name" value="P-loop containing nucleotide triphosphate hydrolases"/>
    <property type="match status" value="2"/>
</dbReference>
<dbReference type="Proteomes" id="UP001163726">
    <property type="component" value="Chromosome"/>
</dbReference>
<dbReference type="PANTHER" id="PTHR43519:SF1">
    <property type="entry name" value="ATP-DEPENDENT RNA HELICASE HRPB"/>
    <property type="match status" value="1"/>
</dbReference>
<dbReference type="EMBL" id="CP109965">
    <property type="protein sequence ID" value="WAJ69832.1"/>
    <property type="molecule type" value="Genomic_DNA"/>
</dbReference>
<dbReference type="PROSITE" id="PS51194">
    <property type="entry name" value="HELICASE_CTER"/>
    <property type="match status" value="1"/>
</dbReference>
<dbReference type="SUPFAM" id="SSF52540">
    <property type="entry name" value="P-loop containing nucleoside triphosphate hydrolases"/>
    <property type="match status" value="1"/>
</dbReference>
<feature type="domain" description="Helicase ATP-binding" evidence="5">
    <location>
        <begin position="12"/>
        <end position="176"/>
    </location>
</feature>
<evidence type="ECO:0000256" key="4">
    <source>
        <dbReference type="ARBA" id="ARBA00022840"/>
    </source>
</evidence>
<dbReference type="CDD" id="cd18791">
    <property type="entry name" value="SF2_C_RHA"/>
    <property type="match status" value="1"/>
</dbReference>
<dbReference type="PANTHER" id="PTHR43519">
    <property type="entry name" value="ATP-DEPENDENT RNA HELICASE HRPB"/>
    <property type="match status" value="1"/>
</dbReference>
<protein>
    <submittedName>
        <fullName evidence="7">ATP-dependent helicase HrpB</fullName>
    </submittedName>
</protein>
<keyword evidence="1" id="KW-0547">Nucleotide-binding</keyword>
<evidence type="ECO:0000256" key="3">
    <source>
        <dbReference type="ARBA" id="ARBA00022806"/>
    </source>
</evidence>
<dbReference type="InterPro" id="IPR001650">
    <property type="entry name" value="Helicase_C-like"/>
</dbReference>
<dbReference type="InterPro" id="IPR049614">
    <property type="entry name" value="HrpB_DEXH"/>
</dbReference>
<dbReference type="InterPro" id="IPR010225">
    <property type="entry name" value="HrpB"/>
</dbReference>
<dbReference type="InterPro" id="IPR027417">
    <property type="entry name" value="P-loop_NTPase"/>
</dbReference>
<accession>A0ABY7AJW1</accession>
<evidence type="ECO:0000313" key="7">
    <source>
        <dbReference type="EMBL" id="WAJ69832.1"/>
    </source>
</evidence>